<accession>A4S763</accession>
<dbReference type="Gramene" id="ABO99692">
    <property type="protein sequence ID" value="ABO99692"/>
    <property type="gene ID" value="OSTLU_27365"/>
</dbReference>
<keyword evidence="5" id="KW-1185">Reference proteome</keyword>
<dbReference type="eggNOG" id="KOG0123">
    <property type="taxonomic scope" value="Eukaryota"/>
</dbReference>
<dbReference type="EMBL" id="CP000594">
    <property type="protein sequence ID" value="ABO99692.1"/>
    <property type="molecule type" value="Genomic_DNA"/>
</dbReference>
<dbReference type="Pfam" id="PF00076">
    <property type="entry name" value="RRM_1"/>
    <property type="match status" value="3"/>
</dbReference>
<dbReference type="Gene3D" id="3.30.70.330">
    <property type="match status" value="3"/>
</dbReference>
<dbReference type="GO" id="GO:0005634">
    <property type="term" value="C:nucleus"/>
    <property type="evidence" value="ECO:0007669"/>
    <property type="project" value="TreeGrafter"/>
</dbReference>
<dbReference type="KEGG" id="olu:OSTLU_27365"/>
<dbReference type="PROSITE" id="PS50102">
    <property type="entry name" value="RRM"/>
    <property type="match status" value="3"/>
</dbReference>
<evidence type="ECO:0000259" key="3">
    <source>
        <dbReference type="PROSITE" id="PS50102"/>
    </source>
</evidence>
<evidence type="ECO:0000313" key="4">
    <source>
        <dbReference type="EMBL" id="ABO99692.1"/>
    </source>
</evidence>
<keyword evidence="1 2" id="KW-0694">RNA-binding</keyword>
<dbReference type="STRING" id="436017.A4S763"/>
<organism evidence="4 5">
    <name type="scientific">Ostreococcus lucimarinus (strain CCE9901)</name>
    <dbReference type="NCBI Taxonomy" id="436017"/>
    <lineage>
        <taxon>Eukaryota</taxon>
        <taxon>Viridiplantae</taxon>
        <taxon>Chlorophyta</taxon>
        <taxon>Mamiellophyceae</taxon>
        <taxon>Mamiellales</taxon>
        <taxon>Bathycoccaceae</taxon>
        <taxon>Ostreococcus</taxon>
    </lineage>
</organism>
<evidence type="ECO:0000256" key="2">
    <source>
        <dbReference type="PROSITE-ProRule" id="PRU00176"/>
    </source>
</evidence>
<dbReference type="InterPro" id="IPR000504">
    <property type="entry name" value="RRM_dom"/>
</dbReference>
<dbReference type="HOGENOM" id="CLU_012062_15_7_1"/>
<dbReference type="GeneID" id="5005485"/>
<dbReference type="AlphaFoldDB" id="A4S763"/>
<evidence type="ECO:0000313" key="5">
    <source>
        <dbReference type="Proteomes" id="UP000001568"/>
    </source>
</evidence>
<sequence length="288" mass="31060">MDVDGGSSARLYVGNIPWSTTIEDLRELFAECGGVTRVDIPTGRQGRSRGYGLVEFNSEAEAQAAVTRMDGTPLGDRTITVREDKAPTKAAGGAKKASASVLGDAPAGGDGCRCYFGNLAWETSEETLTSHCASFGVNVVQCEVARQSGGRSKGWALVDFATPEEAQNAIEQMHNSEIQGRSIIVRVERPGAGQKSARVETRPENSSGLQIVVRNLPWTTTSEDLRQVFQQVGNVVNAVAVCHTDTGRSKGWGTVLFETREQAQAAIQGFNGVELEHRPMQIKLDRYD</sequence>
<proteinExistence type="predicted"/>
<dbReference type="InterPro" id="IPR035979">
    <property type="entry name" value="RBD_domain_sf"/>
</dbReference>
<evidence type="ECO:0000256" key="1">
    <source>
        <dbReference type="ARBA" id="ARBA00022884"/>
    </source>
</evidence>
<dbReference type="SUPFAM" id="SSF54928">
    <property type="entry name" value="RNA-binding domain, RBD"/>
    <property type="match status" value="3"/>
</dbReference>
<protein>
    <recommendedName>
        <fullName evidence="3">RRM domain-containing protein</fullName>
    </recommendedName>
</protein>
<dbReference type="GO" id="GO:0003729">
    <property type="term" value="F:mRNA binding"/>
    <property type="evidence" value="ECO:0007669"/>
    <property type="project" value="TreeGrafter"/>
</dbReference>
<dbReference type="PANTHER" id="PTHR48025">
    <property type="entry name" value="OS02G0815200 PROTEIN"/>
    <property type="match status" value="1"/>
</dbReference>
<dbReference type="Proteomes" id="UP000001568">
    <property type="component" value="Chromosome 14"/>
</dbReference>
<name>A4S763_OSTLU</name>
<dbReference type="InterPro" id="IPR050502">
    <property type="entry name" value="Euk_RNA-bind_prot"/>
</dbReference>
<dbReference type="RefSeq" id="XP_001421399.1">
    <property type="nucleotide sequence ID" value="XM_001421362.1"/>
</dbReference>
<feature type="domain" description="RRM" evidence="3">
    <location>
        <begin position="112"/>
        <end position="190"/>
    </location>
</feature>
<dbReference type="SMART" id="SM00360">
    <property type="entry name" value="RRM"/>
    <property type="match status" value="3"/>
</dbReference>
<dbReference type="OMA" id="KGWGIVE"/>
<dbReference type="OrthoDB" id="439808at2759"/>
<feature type="domain" description="RRM" evidence="3">
    <location>
        <begin position="209"/>
        <end position="287"/>
    </location>
</feature>
<reference evidence="4 5" key="1">
    <citation type="journal article" date="2007" name="Proc. Natl. Acad. Sci. U.S.A.">
        <title>The tiny eukaryote Ostreococcus provides genomic insights into the paradox of plankton speciation.</title>
        <authorList>
            <person name="Palenik B."/>
            <person name="Grimwood J."/>
            <person name="Aerts A."/>
            <person name="Rouze P."/>
            <person name="Salamov A."/>
            <person name="Putnam N."/>
            <person name="Dupont C."/>
            <person name="Jorgensen R."/>
            <person name="Derelle E."/>
            <person name="Rombauts S."/>
            <person name="Zhou K."/>
            <person name="Otillar R."/>
            <person name="Merchant S.S."/>
            <person name="Podell S."/>
            <person name="Gaasterland T."/>
            <person name="Napoli C."/>
            <person name="Gendler K."/>
            <person name="Manuell A."/>
            <person name="Tai V."/>
            <person name="Vallon O."/>
            <person name="Piganeau G."/>
            <person name="Jancek S."/>
            <person name="Heijde M."/>
            <person name="Jabbari K."/>
            <person name="Bowler C."/>
            <person name="Lohr M."/>
            <person name="Robbens S."/>
            <person name="Werner G."/>
            <person name="Dubchak I."/>
            <person name="Pazour G.J."/>
            <person name="Ren Q."/>
            <person name="Paulsen I."/>
            <person name="Delwiche C."/>
            <person name="Schmutz J."/>
            <person name="Rokhsar D."/>
            <person name="Van de Peer Y."/>
            <person name="Moreau H."/>
            <person name="Grigoriev I.V."/>
        </authorList>
    </citation>
    <scope>NUCLEOTIDE SEQUENCE [LARGE SCALE GENOMIC DNA]</scope>
    <source>
        <strain evidence="4 5">CCE9901</strain>
    </source>
</reference>
<dbReference type="InterPro" id="IPR012677">
    <property type="entry name" value="Nucleotide-bd_a/b_plait_sf"/>
</dbReference>
<gene>
    <name evidence="4" type="ORF">OSTLU_27365</name>
</gene>
<feature type="domain" description="RRM" evidence="3">
    <location>
        <begin position="9"/>
        <end position="86"/>
    </location>
</feature>
<dbReference type="CDD" id="cd00590">
    <property type="entry name" value="RRM_SF"/>
    <property type="match status" value="3"/>
</dbReference>
<dbReference type="PANTHER" id="PTHR48025:SF1">
    <property type="entry name" value="RRM DOMAIN-CONTAINING PROTEIN"/>
    <property type="match status" value="1"/>
</dbReference>